<evidence type="ECO:0000313" key="2">
    <source>
        <dbReference type="EMBL" id="KAA1078952.1"/>
    </source>
</evidence>
<evidence type="ECO:0000256" key="1">
    <source>
        <dbReference type="SAM" id="MobiDB-lite"/>
    </source>
</evidence>
<feature type="region of interest" description="Disordered" evidence="1">
    <location>
        <begin position="1"/>
        <end position="64"/>
    </location>
</feature>
<organism evidence="2 3">
    <name type="scientific">Puccinia graminis f. sp. tritici</name>
    <dbReference type="NCBI Taxonomy" id="56615"/>
    <lineage>
        <taxon>Eukaryota</taxon>
        <taxon>Fungi</taxon>
        <taxon>Dikarya</taxon>
        <taxon>Basidiomycota</taxon>
        <taxon>Pucciniomycotina</taxon>
        <taxon>Pucciniomycetes</taxon>
        <taxon>Pucciniales</taxon>
        <taxon>Pucciniaceae</taxon>
        <taxon>Puccinia</taxon>
    </lineage>
</organism>
<dbReference type="EMBL" id="VDEP01000445">
    <property type="protein sequence ID" value="KAA1078952.1"/>
    <property type="molecule type" value="Genomic_DNA"/>
</dbReference>
<sequence length="169" mass="17902">MIDPTLFEISLPAQPSDGPDDQLPPLPPPLLLLPEDKASKNRCPTANTAEITPNPSKPLTTAPKSLETIPKASATMTKTPAMNSKVPAINSKSLQYSAASNGNTPHTWTTLARQKGLYRLQPPAITSPGDMAPGSTTQPPIHLSAISTNTPPSASANTVNPKRLDRWLV</sequence>
<comment type="caution">
    <text evidence="2">The sequence shown here is derived from an EMBL/GenBank/DDBJ whole genome shotgun (WGS) entry which is preliminary data.</text>
</comment>
<name>A0A5B0MQZ2_PUCGR</name>
<protein>
    <submittedName>
        <fullName evidence="2">Uncharacterized protein</fullName>
    </submittedName>
</protein>
<gene>
    <name evidence="2" type="ORF">PGTUg99_011182</name>
</gene>
<proteinExistence type="predicted"/>
<feature type="compositionally biased region" description="Pro residues" evidence="1">
    <location>
        <begin position="22"/>
        <end position="31"/>
    </location>
</feature>
<evidence type="ECO:0000313" key="3">
    <source>
        <dbReference type="Proteomes" id="UP000325313"/>
    </source>
</evidence>
<dbReference type="AlphaFoldDB" id="A0A5B0MQZ2"/>
<accession>A0A5B0MQZ2</accession>
<feature type="compositionally biased region" description="Polar residues" evidence="1">
    <location>
        <begin position="42"/>
        <end position="63"/>
    </location>
</feature>
<reference evidence="2 3" key="1">
    <citation type="submission" date="2019-05" db="EMBL/GenBank/DDBJ databases">
        <title>Emergence of the Ug99 lineage of the wheat stem rust pathogen through somatic hybridization.</title>
        <authorList>
            <person name="Li F."/>
            <person name="Upadhyaya N.M."/>
            <person name="Sperschneider J."/>
            <person name="Matny O."/>
            <person name="Nguyen-Phuc H."/>
            <person name="Mago R."/>
            <person name="Raley C."/>
            <person name="Miller M.E."/>
            <person name="Silverstein K.A.T."/>
            <person name="Henningsen E."/>
            <person name="Hirsch C.D."/>
            <person name="Visser B."/>
            <person name="Pretorius Z.A."/>
            <person name="Steffenson B.J."/>
            <person name="Schwessinger B."/>
            <person name="Dodds P.N."/>
            <person name="Figueroa M."/>
        </authorList>
    </citation>
    <scope>NUCLEOTIDE SEQUENCE [LARGE SCALE GENOMIC DNA]</scope>
    <source>
        <strain evidence="2 3">Ug99</strain>
    </source>
</reference>
<dbReference type="Proteomes" id="UP000325313">
    <property type="component" value="Unassembled WGS sequence"/>
</dbReference>